<reference evidence="12 14" key="1">
    <citation type="journal article" date="2012" name="Nature">
        <title>Algal genomes reveal evolutionary mosaicism and the fate of nucleomorphs.</title>
        <authorList>
            <consortium name="DOE Joint Genome Institute"/>
            <person name="Curtis B.A."/>
            <person name="Tanifuji G."/>
            <person name="Burki F."/>
            <person name="Gruber A."/>
            <person name="Irimia M."/>
            <person name="Maruyama S."/>
            <person name="Arias M.C."/>
            <person name="Ball S.G."/>
            <person name="Gile G.H."/>
            <person name="Hirakawa Y."/>
            <person name="Hopkins J.F."/>
            <person name="Kuo A."/>
            <person name="Rensing S.A."/>
            <person name="Schmutz J."/>
            <person name="Symeonidi A."/>
            <person name="Elias M."/>
            <person name="Eveleigh R.J."/>
            <person name="Herman E.K."/>
            <person name="Klute M.J."/>
            <person name="Nakayama T."/>
            <person name="Obornik M."/>
            <person name="Reyes-Prieto A."/>
            <person name="Armbrust E.V."/>
            <person name="Aves S.J."/>
            <person name="Beiko R.G."/>
            <person name="Coutinho P."/>
            <person name="Dacks J.B."/>
            <person name="Durnford D.G."/>
            <person name="Fast N.M."/>
            <person name="Green B.R."/>
            <person name="Grisdale C.J."/>
            <person name="Hempel F."/>
            <person name="Henrissat B."/>
            <person name="Hoppner M.P."/>
            <person name="Ishida K."/>
            <person name="Kim E."/>
            <person name="Koreny L."/>
            <person name="Kroth P.G."/>
            <person name="Liu Y."/>
            <person name="Malik S.B."/>
            <person name="Maier U.G."/>
            <person name="McRose D."/>
            <person name="Mock T."/>
            <person name="Neilson J.A."/>
            <person name="Onodera N.T."/>
            <person name="Poole A.M."/>
            <person name="Pritham E.J."/>
            <person name="Richards T.A."/>
            <person name="Rocap G."/>
            <person name="Roy S.W."/>
            <person name="Sarai C."/>
            <person name="Schaack S."/>
            <person name="Shirato S."/>
            <person name="Slamovits C.H."/>
            <person name="Spencer D.F."/>
            <person name="Suzuki S."/>
            <person name="Worden A.Z."/>
            <person name="Zauner S."/>
            <person name="Barry K."/>
            <person name="Bell C."/>
            <person name="Bharti A.K."/>
            <person name="Crow J.A."/>
            <person name="Grimwood J."/>
            <person name="Kramer R."/>
            <person name="Lindquist E."/>
            <person name="Lucas S."/>
            <person name="Salamov A."/>
            <person name="McFadden G.I."/>
            <person name="Lane C.E."/>
            <person name="Keeling P.J."/>
            <person name="Gray M.W."/>
            <person name="Grigoriev I.V."/>
            <person name="Archibald J.M."/>
        </authorList>
    </citation>
    <scope>NUCLEOTIDE SEQUENCE</scope>
    <source>
        <strain evidence="12 14">CCMP2712</strain>
    </source>
</reference>
<dbReference type="KEGG" id="gtt:GUITHDRAFT_91721"/>
<evidence type="ECO:0000256" key="6">
    <source>
        <dbReference type="ARBA" id="ARBA00023017"/>
    </source>
</evidence>
<keyword evidence="9" id="KW-0966">Cell projection</keyword>
<evidence type="ECO:0000256" key="7">
    <source>
        <dbReference type="ARBA" id="ARBA00023175"/>
    </source>
</evidence>
<keyword evidence="7" id="KW-0505">Motor protein</keyword>
<evidence type="ECO:0000256" key="11">
    <source>
        <dbReference type="ARBA" id="ARBA00049760"/>
    </source>
</evidence>
<evidence type="ECO:0000313" key="13">
    <source>
        <dbReference type="EnsemblProtists" id="EKX54667"/>
    </source>
</evidence>
<evidence type="ECO:0000256" key="10">
    <source>
        <dbReference type="ARBA" id="ARBA00049659"/>
    </source>
</evidence>
<dbReference type="PROSITE" id="PS51450">
    <property type="entry name" value="LRR"/>
    <property type="match status" value="3"/>
</dbReference>
<evidence type="ECO:0000313" key="12">
    <source>
        <dbReference type="EMBL" id="EKX54667.1"/>
    </source>
</evidence>
<evidence type="ECO:0000256" key="3">
    <source>
        <dbReference type="ARBA" id="ARBA00022614"/>
    </source>
</evidence>
<dbReference type="InterPro" id="IPR001611">
    <property type="entry name" value="Leu-rich_rpt"/>
</dbReference>
<comment type="subcellular location">
    <subcellularLocation>
        <location evidence="1">Cytoplasm</location>
        <location evidence="1">Cytoskeleton</location>
        <location evidence="1">Cilium axoneme</location>
    </subcellularLocation>
</comment>
<dbReference type="HOGENOM" id="CLU_092189_0_0_1"/>
<dbReference type="EnsemblProtists" id="EKX54667">
    <property type="protein sequence ID" value="EKX54667"/>
    <property type="gene ID" value="GUITHDRAFT_91721"/>
</dbReference>
<dbReference type="EMBL" id="JH992967">
    <property type="protein sequence ID" value="EKX54667.1"/>
    <property type="molecule type" value="Genomic_DNA"/>
</dbReference>
<sequence length="196" mass="21970">MTVGPQTSIKDAIKNFETKWNCVASEESKVLLYGQLPPVVKMDNTLGTLKACKHLSLSSNCIEKIAGLKGLEQLEVLSLGRNQIKKLEGLDDVASTLKELWISYNLLDKLNGIEKLTNLTVVYMSNNLIAKWTEFDKFKELPNIEELLFVGNPLWEVHTKSDDYRINVAGRIPWLKKLDGVPVDDDEREGGKALGL</sequence>
<comment type="similarity">
    <text evidence="10">Belongs to the dynein light chain LC1-type family.</text>
</comment>
<dbReference type="PANTHER" id="PTHR15454:SF73">
    <property type="entry name" value="DYNEIN AXONEMAL LIGHT CHAIN 1"/>
    <property type="match status" value="1"/>
</dbReference>
<keyword evidence="6" id="KW-0243">Dynein</keyword>
<dbReference type="OrthoDB" id="266138at2759"/>
<dbReference type="SMART" id="SM00365">
    <property type="entry name" value="LRR_SD22"/>
    <property type="match status" value="4"/>
</dbReference>
<keyword evidence="2" id="KW-0963">Cytoplasm</keyword>
<evidence type="ECO:0000256" key="5">
    <source>
        <dbReference type="ARBA" id="ARBA00022737"/>
    </source>
</evidence>
<evidence type="ECO:0000256" key="2">
    <source>
        <dbReference type="ARBA" id="ARBA00022490"/>
    </source>
</evidence>
<keyword evidence="3" id="KW-0433">Leucine-rich repeat</keyword>
<dbReference type="STRING" id="905079.L1K248"/>
<dbReference type="PaxDb" id="55529-EKX54667"/>
<keyword evidence="8" id="KW-0206">Cytoskeleton</keyword>
<dbReference type="Gene3D" id="3.80.10.10">
    <property type="entry name" value="Ribonuclease Inhibitor"/>
    <property type="match status" value="1"/>
</dbReference>
<proteinExistence type="inferred from homology"/>
<accession>L1K248</accession>
<dbReference type="GO" id="GO:0005874">
    <property type="term" value="C:microtubule"/>
    <property type="evidence" value="ECO:0007669"/>
    <property type="project" value="UniProtKB-KW"/>
</dbReference>
<keyword evidence="4" id="KW-0493">Microtubule</keyword>
<keyword evidence="5" id="KW-0677">Repeat</keyword>
<dbReference type="Pfam" id="PF12799">
    <property type="entry name" value="LRR_4"/>
    <property type="match status" value="2"/>
</dbReference>
<dbReference type="OMA" id="NCERISM"/>
<dbReference type="RefSeq" id="XP_005841647.1">
    <property type="nucleotide sequence ID" value="XM_005841590.1"/>
</dbReference>
<gene>
    <name evidence="12" type="ORF">GUITHDRAFT_91721</name>
</gene>
<dbReference type="PANTHER" id="PTHR15454">
    <property type="entry name" value="NISCHARIN RELATED"/>
    <property type="match status" value="1"/>
</dbReference>
<reference evidence="13" key="3">
    <citation type="submission" date="2015-06" db="UniProtKB">
        <authorList>
            <consortium name="EnsemblProtists"/>
        </authorList>
    </citation>
    <scope>IDENTIFICATION</scope>
</reference>
<dbReference type="GeneID" id="17311337"/>
<protein>
    <recommendedName>
        <fullName evidence="11">Dynein axonemal light chain 1</fullName>
    </recommendedName>
</protein>
<evidence type="ECO:0000256" key="8">
    <source>
        <dbReference type="ARBA" id="ARBA00023212"/>
    </source>
</evidence>
<keyword evidence="14" id="KW-1185">Reference proteome</keyword>
<evidence type="ECO:0000256" key="1">
    <source>
        <dbReference type="ARBA" id="ARBA00004430"/>
    </source>
</evidence>
<dbReference type="InterPro" id="IPR032675">
    <property type="entry name" value="LRR_dom_sf"/>
</dbReference>
<dbReference type="SUPFAM" id="SSF52058">
    <property type="entry name" value="L domain-like"/>
    <property type="match status" value="1"/>
</dbReference>
<evidence type="ECO:0000256" key="9">
    <source>
        <dbReference type="ARBA" id="ARBA00023273"/>
    </source>
</evidence>
<evidence type="ECO:0000313" key="14">
    <source>
        <dbReference type="Proteomes" id="UP000011087"/>
    </source>
</evidence>
<dbReference type="GO" id="GO:0030286">
    <property type="term" value="C:dynein complex"/>
    <property type="evidence" value="ECO:0007669"/>
    <property type="project" value="UniProtKB-KW"/>
</dbReference>
<name>L1K248_GUITC</name>
<dbReference type="eggNOG" id="KOG0531">
    <property type="taxonomic scope" value="Eukaryota"/>
</dbReference>
<dbReference type="AlphaFoldDB" id="L1K248"/>
<dbReference type="GO" id="GO:0005930">
    <property type="term" value="C:axoneme"/>
    <property type="evidence" value="ECO:0007669"/>
    <property type="project" value="UniProtKB-SubCell"/>
</dbReference>
<reference evidence="14" key="2">
    <citation type="submission" date="2012-11" db="EMBL/GenBank/DDBJ databases">
        <authorList>
            <person name="Kuo A."/>
            <person name="Curtis B.A."/>
            <person name="Tanifuji G."/>
            <person name="Burki F."/>
            <person name="Gruber A."/>
            <person name="Irimia M."/>
            <person name="Maruyama S."/>
            <person name="Arias M.C."/>
            <person name="Ball S.G."/>
            <person name="Gile G.H."/>
            <person name="Hirakawa Y."/>
            <person name="Hopkins J.F."/>
            <person name="Rensing S.A."/>
            <person name="Schmutz J."/>
            <person name="Symeonidi A."/>
            <person name="Elias M."/>
            <person name="Eveleigh R.J."/>
            <person name="Herman E.K."/>
            <person name="Klute M.J."/>
            <person name="Nakayama T."/>
            <person name="Obornik M."/>
            <person name="Reyes-Prieto A."/>
            <person name="Armbrust E.V."/>
            <person name="Aves S.J."/>
            <person name="Beiko R.G."/>
            <person name="Coutinho P."/>
            <person name="Dacks J.B."/>
            <person name="Durnford D.G."/>
            <person name="Fast N.M."/>
            <person name="Green B.R."/>
            <person name="Grisdale C."/>
            <person name="Hempe F."/>
            <person name="Henrissat B."/>
            <person name="Hoppner M.P."/>
            <person name="Ishida K.-I."/>
            <person name="Kim E."/>
            <person name="Koreny L."/>
            <person name="Kroth P.G."/>
            <person name="Liu Y."/>
            <person name="Malik S.-B."/>
            <person name="Maier U.G."/>
            <person name="McRose D."/>
            <person name="Mock T."/>
            <person name="Neilson J.A."/>
            <person name="Onodera N.T."/>
            <person name="Poole A.M."/>
            <person name="Pritham E.J."/>
            <person name="Richards T.A."/>
            <person name="Rocap G."/>
            <person name="Roy S.W."/>
            <person name="Sarai C."/>
            <person name="Schaack S."/>
            <person name="Shirato S."/>
            <person name="Slamovits C.H."/>
            <person name="Spencer D.F."/>
            <person name="Suzuki S."/>
            <person name="Worden A.Z."/>
            <person name="Zauner S."/>
            <person name="Barry K."/>
            <person name="Bell C."/>
            <person name="Bharti A.K."/>
            <person name="Crow J.A."/>
            <person name="Grimwood J."/>
            <person name="Kramer R."/>
            <person name="Lindquist E."/>
            <person name="Lucas S."/>
            <person name="Salamov A."/>
            <person name="McFadden G.I."/>
            <person name="Lane C.E."/>
            <person name="Keeling P.J."/>
            <person name="Gray M.W."/>
            <person name="Grigoriev I.V."/>
            <person name="Archibald J.M."/>
        </authorList>
    </citation>
    <scope>NUCLEOTIDE SEQUENCE</scope>
    <source>
        <strain evidence="14">CCMP2712</strain>
    </source>
</reference>
<dbReference type="InterPro" id="IPR025875">
    <property type="entry name" value="Leu-rich_rpt_4"/>
</dbReference>
<evidence type="ECO:0000256" key="4">
    <source>
        <dbReference type="ARBA" id="ARBA00022701"/>
    </source>
</evidence>
<dbReference type="FunFam" id="3.80.10.10:FF:000049">
    <property type="entry name" value="Dynein light chain 1"/>
    <property type="match status" value="1"/>
</dbReference>
<dbReference type="Proteomes" id="UP000011087">
    <property type="component" value="Unassembled WGS sequence"/>
</dbReference>
<organism evidence="12">
    <name type="scientific">Guillardia theta (strain CCMP2712)</name>
    <name type="common">Cryptophyte</name>
    <dbReference type="NCBI Taxonomy" id="905079"/>
    <lineage>
        <taxon>Eukaryota</taxon>
        <taxon>Cryptophyceae</taxon>
        <taxon>Pyrenomonadales</taxon>
        <taxon>Geminigeraceae</taxon>
        <taxon>Guillardia</taxon>
    </lineage>
</organism>